<feature type="transmembrane region" description="Helical" evidence="1">
    <location>
        <begin position="142"/>
        <end position="159"/>
    </location>
</feature>
<evidence type="ECO:0000313" key="2">
    <source>
        <dbReference type="EMBL" id="MVO07937.1"/>
    </source>
</evidence>
<keyword evidence="1" id="KW-0812">Transmembrane</keyword>
<dbReference type="AlphaFoldDB" id="A0A6I4IRW8"/>
<dbReference type="Proteomes" id="UP000431264">
    <property type="component" value="Unassembled WGS sequence"/>
</dbReference>
<dbReference type="RefSeq" id="WP_140996328.1">
    <property type="nucleotide sequence ID" value="NZ_VDCZ01000001.1"/>
</dbReference>
<evidence type="ECO:0000256" key="1">
    <source>
        <dbReference type="SAM" id="Phobius"/>
    </source>
</evidence>
<keyword evidence="1" id="KW-1133">Transmembrane helix</keyword>
<reference evidence="3" key="1">
    <citation type="submission" date="2019-05" db="EMBL/GenBank/DDBJ databases">
        <title>Flavobacterium profundi sp. nov., isolated from a deep-sea seamount.</title>
        <authorList>
            <person name="Zhang D.-C."/>
        </authorList>
    </citation>
    <scope>NUCLEOTIDE SEQUENCE [LARGE SCALE GENOMIC DNA]</scope>
    <source>
        <strain evidence="3">TP390</strain>
    </source>
</reference>
<accession>A0A6I4IRW8</accession>
<proteinExistence type="predicted"/>
<dbReference type="OrthoDB" id="9790659at2"/>
<feature type="transmembrane region" description="Helical" evidence="1">
    <location>
        <begin position="43"/>
        <end position="64"/>
    </location>
</feature>
<feature type="transmembrane region" description="Helical" evidence="1">
    <location>
        <begin position="106"/>
        <end position="127"/>
    </location>
</feature>
<dbReference type="PANTHER" id="PTHR20992">
    <property type="entry name" value="AT15442P-RELATED"/>
    <property type="match status" value="1"/>
</dbReference>
<dbReference type="Pfam" id="PF04087">
    <property type="entry name" value="DUF389"/>
    <property type="match status" value="1"/>
</dbReference>
<keyword evidence="1" id="KW-0472">Membrane</keyword>
<gene>
    <name evidence="2" type="ORF">GOQ30_02005</name>
</gene>
<evidence type="ECO:0000313" key="3">
    <source>
        <dbReference type="Proteomes" id="UP000431264"/>
    </source>
</evidence>
<dbReference type="PANTHER" id="PTHR20992:SF9">
    <property type="entry name" value="AT15442P-RELATED"/>
    <property type="match status" value="1"/>
</dbReference>
<feature type="transmembrane region" description="Helical" evidence="1">
    <location>
        <begin position="196"/>
        <end position="222"/>
    </location>
</feature>
<feature type="transmembrane region" description="Helical" evidence="1">
    <location>
        <begin position="166"/>
        <end position="190"/>
    </location>
</feature>
<organism evidence="2 3">
    <name type="scientific">Flavobacterium profundi</name>
    <dbReference type="NCBI Taxonomy" id="1774945"/>
    <lineage>
        <taxon>Bacteria</taxon>
        <taxon>Pseudomonadati</taxon>
        <taxon>Bacteroidota</taxon>
        <taxon>Flavobacteriia</taxon>
        <taxon>Flavobacteriales</taxon>
        <taxon>Flavobacteriaceae</taxon>
        <taxon>Flavobacterium</taxon>
    </lineage>
</organism>
<dbReference type="EMBL" id="WQLW01000001">
    <property type="protein sequence ID" value="MVO07937.1"/>
    <property type="molecule type" value="Genomic_DNA"/>
</dbReference>
<feature type="transmembrane region" description="Helical" evidence="1">
    <location>
        <begin position="70"/>
        <end position="94"/>
    </location>
</feature>
<protein>
    <submittedName>
        <fullName evidence="2">DUF389 domain-containing protein</fullName>
    </submittedName>
</protein>
<sequence>MENNTPLNFSEIVKQIKQFVVGIFDISRDSDKTNTIDDIKAGIYMKGAAAWVLIFSILIASVGLNTSSTAVVIGAMLISPLMGPILGIGLSLGINNIDLLKKALNNFAVMVILSLLTSFLFFSIPIFQNETQELIARTFPDVRDVIIALSGGLSLIVAISQRNKLFNAIAGVAIATALMPPLCTAGYGLATGKWNFFGGALFLFSINTIFIASATFVVVRFLKFPYEEYANSKRRKLLSRAISLTALAILIPSVYMFYLLYKRSDFNQKVDALIEELKTEKGVLILDVKKDYSNRQINFAVIGKSLSKNEVKEFEQKMTQLGYANCEFKVFQDNGSIETMTKMKDIEQSFLSNQQLLVKKDADLLDKDRQIFDLKNQLTAKKATIMSFDQITKEMKALDATIEEVSYAEKLVTNFSKVDTIPTFEIKWNTKVGTKTKAETAQKLENWLKTKLKVKKMEVKVD</sequence>
<dbReference type="InterPro" id="IPR005240">
    <property type="entry name" value="DUF389"/>
</dbReference>
<feature type="transmembrane region" description="Helical" evidence="1">
    <location>
        <begin position="242"/>
        <end position="261"/>
    </location>
</feature>
<name>A0A6I4IRW8_9FLAO</name>
<comment type="caution">
    <text evidence="2">The sequence shown here is derived from an EMBL/GenBank/DDBJ whole genome shotgun (WGS) entry which is preliminary data.</text>
</comment>
<keyword evidence="3" id="KW-1185">Reference proteome</keyword>